<dbReference type="STRING" id="1122934.SAMN02745691_00690"/>
<feature type="region of interest" description="Disordered" evidence="1">
    <location>
        <begin position="25"/>
        <end position="51"/>
    </location>
</feature>
<keyword evidence="2" id="KW-1133">Transmembrane helix</keyword>
<evidence type="ECO:0000256" key="2">
    <source>
        <dbReference type="SAM" id="Phobius"/>
    </source>
</evidence>
<keyword evidence="4" id="KW-1185">Reference proteome</keyword>
<dbReference type="PANTHER" id="PTHR37826">
    <property type="entry name" value="FLOTILLIN BAND_7_5 DOMAIN PROTEIN"/>
    <property type="match status" value="1"/>
</dbReference>
<dbReference type="PANTHER" id="PTHR37826:SF3">
    <property type="entry name" value="J DOMAIN-CONTAINING PROTEIN"/>
    <property type="match status" value="1"/>
</dbReference>
<protein>
    <submittedName>
        <fullName evidence="3">Replication restart DNA helicase PriA</fullName>
    </submittedName>
</protein>
<keyword evidence="3" id="KW-0067">ATP-binding</keyword>
<keyword evidence="3" id="KW-0378">Hydrolase</keyword>
<keyword evidence="3" id="KW-0347">Helicase</keyword>
<keyword evidence="2" id="KW-0472">Membrane</keyword>
<dbReference type="Proteomes" id="UP000184342">
    <property type="component" value="Unassembled WGS sequence"/>
</dbReference>
<dbReference type="GO" id="GO:0004386">
    <property type="term" value="F:helicase activity"/>
    <property type="evidence" value="ECO:0007669"/>
    <property type="project" value="UniProtKB-KW"/>
</dbReference>
<reference evidence="3 4" key="1">
    <citation type="submission" date="2016-11" db="EMBL/GenBank/DDBJ databases">
        <authorList>
            <person name="Jaros S."/>
            <person name="Januszkiewicz K."/>
            <person name="Wedrychowicz H."/>
        </authorList>
    </citation>
    <scope>NUCLEOTIDE SEQUENCE [LARGE SCALE GENOMIC DNA]</scope>
    <source>
        <strain evidence="3 4">DSM 15970</strain>
    </source>
</reference>
<feature type="compositionally biased region" description="Basic and acidic residues" evidence="1">
    <location>
        <begin position="37"/>
        <end position="49"/>
    </location>
</feature>
<sequence>MRFDSEIQKMHCDHCGTEIAVDEIKVDGKEEPEETAEPEKPPQQEKTGEKTGNFKTYKCPSCGAELLTDENTSATFCGFCGNSTLIEDRLKDELMPAQLIPFKISQDEAKDIYRQWSRKGGLTPKGFREQSTIEKMTGIYVPYWLYDYHTNAKLDAHCTRVRRQIRGDVEYIHTDNFKVIRDIDAEYVMVPADASEKMPDEVMEKLEPYSYKDLLDFEMPYLSGFYAEKYNYGNEELRSRIEDRVSKYAYDSARDTIQGYATVAVTGQDVQTRKDSVKYTLLPVWMLNYRYKGVNYLFAINGQTGKLVGNLPISRGRAAGWFASIAVGCAIVLTLMGVIFG</sequence>
<evidence type="ECO:0000256" key="1">
    <source>
        <dbReference type="SAM" id="MobiDB-lite"/>
    </source>
</evidence>
<accession>A0A1M6D7S3</accession>
<dbReference type="EMBL" id="FQYT01000005">
    <property type="protein sequence ID" value="SHI69249.1"/>
    <property type="molecule type" value="Genomic_DNA"/>
</dbReference>
<evidence type="ECO:0000313" key="3">
    <source>
        <dbReference type="EMBL" id="SHI69249.1"/>
    </source>
</evidence>
<organism evidence="3 4">
    <name type="scientific">Parasporobacterium paucivorans DSM 15970</name>
    <dbReference type="NCBI Taxonomy" id="1122934"/>
    <lineage>
        <taxon>Bacteria</taxon>
        <taxon>Bacillati</taxon>
        <taxon>Bacillota</taxon>
        <taxon>Clostridia</taxon>
        <taxon>Lachnospirales</taxon>
        <taxon>Lachnospiraceae</taxon>
        <taxon>Parasporobacterium</taxon>
    </lineage>
</organism>
<feature type="transmembrane region" description="Helical" evidence="2">
    <location>
        <begin position="319"/>
        <end position="340"/>
    </location>
</feature>
<evidence type="ECO:0000313" key="4">
    <source>
        <dbReference type="Proteomes" id="UP000184342"/>
    </source>
</evidence>
<name>A0A1M6D7S3_9FIRM</name>
<proteinExistence type="predicted"/>
<dbReference type="AlphaFoldDB" id="A0A1M6D7S3"/>
<keyword evidence="3" id="KW-0547">Nucleotide-binding</keyword>
<keyword evidence="2" id="KW-0812">Transmembrane</keyword>
<dbReference type="Gene3D" id="2.20.28.30">
    <property type="entry name" value="RNA polymerase ii, chain L"/>
    <property type="match status" value="1"/>
</dbReference>
<gene>
    <name evidence="3" type="ORF">SAMN02745691_00690</name>
</gene>